<dbReference type="EMBL" id="JADBGQ010000007">
    <property type="protein sequence ID" value="KAG5388715.1"/>
    <property type="molecule type" value="Genomic_DNA"/>
</dbReference>
<name>A0ABQ7LRQ5_BRACM</name>
<reference evidence="1 2" key="1">
    <citation type="submission" date="2021-03" db="EMBL/GenBank/DDBJ databases">
        <authorList>
            <person name="King G.J."/>
            <person name="Bancroft I."/>
            <person name="Baten A."/>
            <person name="Bloomfield J."/>
            <person name="Borpatragohain P."/>
            <person name="He Z."/>
            <person name="Irish N."/>
            <person name="Irwin J."/>
            <person name="Liu K."/>
            <person name="Mauleon R.P."/>
            <person name="Moore J."/>
            <person name="Morris R."/>
            <person name="Ostergaard L."/>
            <person name="Wang B."/>
            <person name="Wells R."/>
        </authorList>
    </citation>
    <scope>NUCLEOTIDE SEQUENCE [LARGE SCALE GENOMIC DNA]</scope>
    <source>
        <strain evidence="1">R-o-18</strain>
        <tissue evidence="1">Leaf</tissue>
    </source>
</reference>
<gene>
    <name evidence="1" type="primary">A08p009960.1_BraROA</name>
    <name evidence="1" type="ORF">IGI04_030256</name>
</gene>
<keyword evidence="2" id="KW-1185">Reference proteome</keyword>
<evidence type="ECO:0000313" key="1">
    <source>
        <dbReference type="EMBL" id="KAG5388715.1"/>
    </source>
</evidence>
<sequence length="102" mass="11192">RNSICRPETSRFNVVDSAVQLSRPVVTRVRGRKIFYGCVLPSTYSVFALSGSWTSGLVSHTSLSDSLVTHPSFCPISGETGEYMIFGRIGATGLFIQIFIWA</sequence>
<comment type="caution">
    <text evidence="1">The sequence shown here is derived from an EMBL/GenBank/DDBJ whole genome shotgun (WGS) entry which is preliminary data.</text>
</comment>
<dbReference type="Proteomes" id="UP000823674">
    <property type="component" value="Chromosome A08"/>
</dbReference>
<feature type="non-terminal residue" evidence="1">
    <location>
        <position position="1"/>
    </location>
</feature>
<evidence type="ECO:0000313" key="2">
    <source>
        <dbReference type="Proteomes" id="UP000823674"/>
    </source>
</evidence>
<organism evidence="1 2">
    <name type="scientific">Brassica rapa subsp. trilocularis</name>
    <dbReference type="NCBI Taxonomy" id="1813537"/>
    <lineage>
        <taxon>Eukaryota</taxon>
        <taxon>Viridiplantae</taxon>
        <taxon>Streptophyta</taxon>
        <taxon>Embryophyta</taxon>
        <taxon>Tracheophyta</taxon>
        <taxon>Spermatophyta</taxon>
        <taxon>Magnoliopsida</taxon>
        <taxon>eudicotyledons</taxon>
        <taxon>Gunneridae</taxon>
        <taxon>Pentapetalae</taxon>
        <taxon>rosids</taxon>
        <taxon>malvids</taxon>
        <taxon>Brassicales</taxon>
        <taxon>Brassicaceae</taxon>
        <taxon>Brassiceae</taxon>
        <taxon>Brassica</taxon>
    </lineage>
</organism>
<protein>
    <submittedName>
        <fullName evidence="1">Uncharacterized protein</fullName>
    </submittedName>
</protein>
<proteinExistence type="predicted"/>
<accession>A0ABQ7LRQ5</accession>